<evidence type="ECO:0008006" key="4">
    <source>
        <dbReference type="Google" id="ProtNLM"/>
    </source>
</evidence>
<evidence type="ECO:0000313" key="3">
    <source>
        <dbReference type="Proteomes" id="UP000184600"/>
    </source>
</evidence>
<proteinExistence type="predicted"/>
<dbReference type="RefSeq" id="WP_083601490.1">
    <property type="nucleotide sequence ID" value="NZ_AP024898.1"/>
</dbReference>
<reference evidence="3" key="1">
    <citation type="submission" date="2016-12" db="EMBL/GenBank/DDBJ databases">
        <authorList>
            <person name="Rodrigo-Torres L."/>
            <person name="Arahal R.D."/>
            <person name="Lucena T."/>
        </authorList>
    </citation>
    <scope>NUCLEOTIDE SEQUENCE [LARGE SCALE GENOMIC DNA]</scope>
</reference>
<protein>
    <recommendedName>
        <fullName evidence="4">Sel1 repeat protein</fullName>
    </recommendedName>
</protein>
<dbReference type="EMBL" id="FRFG01000005">
    <property type="protein sequence ID" value="SHO54528.1"/>
    <property type="molecule type" value="Genomic_DNA"/>
</dbReference>
<dbReference type="AlphaFoldDB" id="A0A1M7YPH9"/>
<dbReference type="SUPFAM" id="SSF81901">
    <property type="entry name" value="HCP-like"/>
    <property type="match status" value="2"/>
</dbReference>
<gene>
    <name evidence="2" type="ORF">VQ7734_00242</name>
</gene>
<evidence type="ECO:0000256" key="1">
    <source>
        <dbReference type="SAM" id="MobiDB-lite"/>
    </source>
</evidence>
<dbReference type="InterPro" id="IPR011990">
    <property type="entry name" value="TPR-like_helical_dom_sf"/>
</dbReference>
<dbReference type="Gene3D" id="1.25.40.10">
    <property type="entry name" value="Tetratricopeptide repeat domain"/>
    <property type="match status" value="1"/>
</dbReference>
<dbReference type="STRING" id="1117707.VQ7734_00242"/>
<evidence type="ECO:0000313" key="2">
    <source>
        <dbReference type="EMBL" id="SHO54528.1"/>
    </source>
</evidence>
<organism evidence="2 3">
    <name type="scientific">Vibrio quintilis</name>
    <dbReference type="NCBI Taxonomy" id="1117707"/>
    <lineage>
        <taxon>Bacteria</taxon>
        <taxon>Pseudomonadati</taxon>
        <taxon>Pseudomonadota</taxon>
        <taxon>Gammaproteobacteria</taxon>
        <taxon>Vibrionales</taxon>
        <taxon>Vibrionaceae</taxon>
        <taxon>Vibrio</taxon>
    </lineage>
</organism>
<accession>A0A1M7YPH9</accession>
<keyword evidence="3" id="KW-1185">Reference proteome</keyword>
<sequence>MSILANNVGILSRVACLGIAFSIQSFPLFAASFNIPDKLIPDPVAETTESVKAKATAELVKEVNQNKSLTKDAEEKKDAGKKADIADIKDADDDSQNVKIIVADEQTYDYDIESMTPEQAYKKGRLLRAQFKNSDARAYLRYAADKKHADAAYLYAVELMKYNATVRTPAEAREYIELSAKLGNLHAMRYLYRRGDWLRPRDRNTWKKRYHDGLIAFAERNPAEATYLLSLFFQNSVPDKSEYYLRRSVKYSYPLALMEKARREQGSGSPQRKFSTDGSRDPDVLRTYKQAASEGFIPAIKACVELYEARDDFQEAFRWRLKAIDAGDLTSLFAVAKIYSHEAASYRFVDKDLIKARAFSELYLDFAGDDRFTKLHQMVEQFFVDVTEQLTPPEITEANVFVTGYKEKTLFYNHDIYWDL</sequence>
<name>A0A1M7YPH9_9VIBR</name>
<dbReference type="Proteomes" id="UP000184600">
    <property type="component" value="Unassembled WGS sequence"/>
</dbReference>
<feature type="region of interest" description="Disordered" evidence="1">
    <location>
        <begin position="262"/>
        <end position="281"/>
    </location>
</feature>
<dbReference type="OrthoDB" id="5904015at2"/>